<dbReference type="EMBL" id="SRLO01000084">
    <property type="protein sequence ID" value="TNN77365.1"/>
    <property type="molecule type" value="Genomic_DNA"/>
</dbReference>
<reference evidence="1 2" key="1">
    <citation type="submission" date="2019-03" db="EMBL/GenBank/DDBJ databases">
        <title>First draft genome of Liparis tanakae, snailfish: a comprehensive survey of snailfish specific genes.</title>
        <authorList>
            <person name="Kim W."/>
            <person name="Song I."/>
            <person name="Jeong J.-H."/>
            <person name="Kim D."/>
            <person name="Kim S."/>
            <person name="Ryu S."/>
            <person name="Song J.Y."/>
            <person name="Lee S.K."/>
        </authorList>
    </citation>
    <scope>NUCLEOTIDE SEQUENCE [LARGE SCALE GENOMIC DNA]</scope>
    <source>
        <tissue evidence="1">Muscle</tissue>
    </source>
</reference>
<protein>
    <submittedName>
        <fullName evidence="1">Uncharacterized protein</fullName>
    </submittedName>
</protein>
<dbReference type="AlphaFoldDB" id="A0A4Z2II48"/>
<evidence type="ECO:0000313" key="1">
    <source>
        <dbReference type="EMBL" id="TNN77365.1"/>
    </source>
</evidence>
<gene>
    <name evidence="1" type="ORF">EYF80_012479</name>
</gene>
<evidence type="ECO:0000313" key="2">
    <source>
        <dbReference type="Proteomes" id="UP000314294"/>
    </source>
</evidence>
<comment type="caution">
    <text evidence="1">The sequence shown here is derived from an EMBL/GenBank/DDBJ whole genome shotgun (WGS) entry which is preliminary data.</text>
</comment>
<organism evidence="1 2">
    <name type="scientific">Liparis tanakae</name>
    <name type="common">Tanaka's snailfish</name>
    <dbReference type="NCBI Taxonomy" id="230148"/>
    <lineage>
        <taxon>Eukaryota</taxon>
        <taxon>Metazoa</taxon>
        <taxon>Chordata</taxon>
        <taxon>Craniata</taxon>
        <taxon>Vertebrata</taxon>
        <taxon>Euteleostomi</taxon>
        <taxon>Actinopterygii</taxon>
        <taxon>Neopterygii</taxon>
        <taxon>Teleostei</taxon>
        <taxon>Neoteleostei</taxon>
        <taxon>Acanthomorphata</taxon>
        <taxon>Eupercaria</taxon>
        <taxon>Perciformes</taxon>
        <taxon>Cottioidei</taxon>
        <taxon>Cottales</taxon>
        <taxon>Liparidae</taxon>
        <taxon>Liparis</taxon>
    </lineage>
</organism>
<accession>A0A4Z2II48</accession>
<keyword evidence="2" id="KW-1185">Reference proteome</keyword>
<proteinExistence type="predicted"/>
<name>A0A4Z2II48_9TELE</name>
<dbReference type="Proteomes" id="UP000314294">
    <property type="component" value="Unassembled WGS sequence"/>
</dbReference>
<sequence length="247" mass="25886">MMREIILNENIRQHQKGGVLGTLRVRVVQLEDEILDALGVKVQAVAKHLQRVDLHVPKVGRLVVQVQRFVKESFVHCRIVREYAAPQVDVHRFKEGLPRVAHGGVEPTAQADVVADVDGVHLDSAVQSLKQDKRSFENLGIRHVQVQIQVVVEGRGDARPAGAEMEEVAVMTGSAAGGVVGGAGGAGGGGGAHHAGNGSLAGGLLRGAAAALHLLGEGALHAVLIAVEQRLSPAQPEPDGPTGEGRK</sequence>